<dbReference type="InterPro" id="IPR000504">
    <property type="entry name" value="RRM_dom"/>
</dbReference>
<reference evidence="6" key="1">
    <citation type="journal article" date="2020" name="Stud. Mycol.">
        <title>101 Dothideomycetes genomes: a test case for predicting lifestyles and emergence of pathogens.</title>
        <authorList>
            <person name="Haridas S."/>
            <person name="Albert R."/>
            <person name="Binder M."/>
            <person name="Bloem J."/>
            <person name="Labutti K."/>
            <person name="Salamov A."/>
            <person name="Andreopoulos B."/>
            <person name="Baker S."/>
            <person name="Barry K."/>
            <person name="Bills G."/>
            <person name="Bluhm B."/>
            <person name="Cannon C."/>
            <person name="Castanera R."/>
            <person name="Culley D."/>
            <person name="Daum C."/>
            <person name="Ezra D."/>
            <person name="Gonzalez J."/>
            <person name="Henrissat B."/>
            <person name="Kuo A."/>
            <person name="Liang C."/>
            <person name="Lipzen A."/>
            <person name="Lutzoni F."/>
            <person name="Magnuson J."/>
            <person name="Mondo S."/>
            <person name="Nolan M."/>
            <person name="Ohm R."/>
            <person name="Pangilinan J."/>
            <person name="Park H.-J."/>
            <person name="Ramirez L."/>
            <person name="Alfaro M."/>
            <person name="Sun H."/>
            <person name="Tritt A."/>
            <person name="Yoshinaga Y."/>
            <person name="Zwiers L.-H."/>
            <person name="Turgeon B."/>
            <person name="Goodwin S."/>
            <person name="Spatafora J."/>
            <person name="Crous P."/>
            <person name="Grigoriev I."/>
        </authorList>
    </citation>
    <scope>NUCLEOTIDE SEQUENCE</scope>
    <source>
        <strain evidence="6">CBS 115976</strain>
    </source>
</reference>
<evidence type="ECO:0000313" key="6">
    <source>
        <dbReference type="EMBL" id="KAF2674528.1"/>
    </source>
</evidence>
<evidence type="ECO:0000256" key="2">
    <source>
        <dbReference type="ARBA" id="ARBA00022884"/>
    </source>
</evidence>
<gene>
    <name evidence="6" type="ORF">BT63DRAFT_13006</name>
</gene>
<dbReference type="PROSITE" id="PS50102">
    <property type="entry name" value="RRM"/>
    <property type="match status" value="3"/>
</dbReference>
<protein>
    <submittedName>
        <fullName evidence="6">RNA-binding domain-containing protein</fullName>
    </submittedName>
</protein>
<dbReference type="SUPFAM" id="SSF54928">
    <property type="entry name" value="RNA-binding domain, RBD"/>
    <property type="match status" value="2"/>
</dbReference>
<keyword evidence="2 4" id="KW-0694">RNA-binding</keyword>
<dbReference type="Pfam" id="PF00076">
    <property type="entry name" value="RRM_1"/>
    <property type="match status" value="2"/>
</dbReference>
<accession>A0A6A6UTZ7</accession>
<dbReference type="InterPro" id="IPR035979">
    <property type="entry name" value="RBD_domain_sf"/>
</dbReference>
<dbReference type="EMBL" id="MU004230">
    <property type="protein sequence ID" value="KAF2674528.1"/>
    <property type="molecule type" value="Genomic_DNA"/>
</dbReference>
<feature type="domain" description="RRM" evidence="5">
    <location>
        <begin position="184"/>
        <end position="262"/>
    </location>
</feature>
<feature type="domain" description="RRM" evidence="5">
    <location>
        <begin position="292"/>
        <end position="382"/>
    </location>
</feature>
<dbReference type="InterPro" id="IPR012677">
    <property type="entry name" value="Nucleotide-bd_a/b_plait_sf"/>
</dbReference>
<dbReference type="SMART" id="SM00360">
    <property type="entry name" value="RRM"/>
    <property type="match status" value="3"/>
</dbReference>
<keyword evidence="1" id="KW-0507">mRNA processing</keyword>
<evidence type="ECO:0000256" key="4">
    <source>
        <dbReference type="PROSITE-ProRule" id="PRU00176"/>
    </source>
</evidence>
<dbReference type="FunFam" id="3.30.70.330:FF:000097">
    <property type="entry name" value="U2 snRNP auxiliary factor large subunit"/>
    <property type="match status" value="1"/>
</dbReference>
<evidence type="ECO:0000256" key="3">
    <source>
        <dbReference type="ARBA" id="ARBA00023187"/>
    </source>
</evidence>
<keyword evidence="7" id="KW-1185">Reference proteome</keyword>
<dbReference type="GO" id="GO:0008380">
    <property type="term" value="P:RNA splicing"/>
    <property type="evidence" value="ECO:0007669"/>
    <property type="project" value="UniProtKB-KW"/>
</dbReference>
<name>A0A6A6UTZ7_9PEZI</name>
<proteinExistence type="predicted"/>
<dbReference type="Gene3D" id="3.30.70.330">
    <property type="match status" value="3"/>
</dbReference>
<dbReference type="GO" id="GO:0003723">
    <property type="term" value="F:RNA binding"/>
    <property type="evidence" value="ECO:0007669"/>
    <property type="project" value="UniProtKB-UniRule"/>
</dbReference>
<dbReference type="AlphaFoldDB" id="A0A6A6UTZ7"/>
<dbReference type="PANTHER" id="PTHR23139">
    <property type="entry name" value="RNA-BINDING PROTEIN"/>
    <property type="match status" value="1"/>
</dbReference>
<feature type="domain" description="RRM" evidence="5">
    <location>
        <begin position="66"/>
        <end position="159"/>
    </location>
</feature>
<evidence type="ECO:0000313" key="7">
    <source>
        <dbReference type="Proteomes" id="UP000799302"/>
    </source>
</evidence>
<evidence type="ECO:0000259" key="5">
    <source>
        <dbReference type="PROSITE" id="PS50102"/>
    </source>
</evidence>
<sequence>MTQWDIKPVGYENVTAEQAKLSGMFPLPGAPRQQVMDPTKLQAFMNQPDQAASAAALKPSNARQSKRLFIYNIPKSATDESLVEFFNLQLNGMNVIQGHDPCLSGMISKDRHYGMVEFRQPEDATVALVFDGTDMEASDESNGAANGSSKGLKIKRPQDYIAPGIDDSEQMEGLISNSVKDSPNKISISHVPVYIDEAQLTDLLTAFGALKGLVLVKDTSTEQSRGIAFCEYADPATTTIAVESLNGMTLGAEKLRVQLASVGVQQVTGVEMSVNAMSLMAGTRSDDLREGRVLQLLNMVTADELMDNDEYLEIMEDVKEECGKFGGVEDVKIPRPTGTRLNPGVGKIFVKFETMEAAGKALTSLAGRKFADRTVVVTYFGEEYFDVNAW</sequence>
<organism evidence="6 7">
    <name type="scientific">Microthyrium microscopicum</name>
    <dbReference type="NCBI Taxonomy" id="703497"/>
    <lineage>
        <taxon>Eukaryota</taxon>
        <taxon>Fungi</taxon>
        <taxon>Dikarya</taxon>
        <taxon>Ascomycota</taxon>
        <taxon>Pezizomycotina</taxon>
        <taxon>Dothideomycetes</taxon>
        <taxon>Dothideomycetes incertae sedis</taxon>
        <taxon>Microthyriales</taxon>
        <taxon>Microthyriaceae</taxon>
        <taxon>Microthyrium</taxon>
    </lineage>
</organism>
<evidence type="ECO:0000256" key="1">
    <source>
        <dbReference type="ARBA" id="ARBA00022664"/>
    </source>
</evidence>
<dbReference type="Proteomes" id="UP000799302">
    <property type="component" value="Unassembled WGS sequence"/>
</dbReference>
<dbReference type="OrthoDB" id="10266058at2759"/>
<dbReference type="GO" id="GO:0006397">
    <property type="term" value="P:mRNA processing"/>
    <property type="evidence" value="ECO:0007669"/>
    <property type="project" value="UniProtKB-KW"/>
</dbReference>
<keyword evidence="3" id="KW-0508">mRNA splicing</keyword>
<dbReference type="CDD" id="cd12232">
    <property type="entry name" value="RRM3_U2AF65"/>
    <property type="match status" value="1"/>
</dbReference>